<name>A0ABV0PC00_9TELE</name>
<gene>
    <name evidence="1" type="ORF">GOODEAATRI_006863</name>
</gene>
<reference evidence="1 2" key="1">
    <citation type="submission" date="2021-06" db="EMBL/GenBank/DDBJ databases">
        <authorList>
            <person name="Palmer J.M."/>
        </authorList>
    </citation>
    <scope>NUCLEOTIDE SEQUENCE [LARGE SCALE GENOMIC DNA]</scope>
    <source>
        <strain evidence="1 2">GA_2019</strain>
        <tissue evidence="1">Muscle</tissue>
    </source>
</reference>
<dbReference type="EMBL" id="JAHRIO010070301">
    <property type="protein sequence ID" value="MEQ2180989.1"/>
    <property type="molecule type" value="Genomic_DNA"/>
</dbReference>
<organism evidence="1 2">
    <name type="scientific">Goodea atripinnis</name>
    <dbReference type="NCBI Taxonomy" id="208336"/>
    <lineage>
        <taxon>Eukaryota</taxon>
        <taxon>Metazoa</taxon>
        <taxon>Chordata</taxon>
        <taxon>Craniata</taxon>
        <taxon>Vertebrata</taxon>
        <taxon>Euteleostomi</taxon>
        <taxon>Actinopterygii</taxon>
        <taxon>Neopterygii</taxon>
        <taxon>Teleostei</taxon>
        <taxon>Neoteleostei</taxon>
        <taxon>Acanthomorphata</taxon>
        <taxon>Ovalentaria</taxon>
        <taxon>Atherinomorphae</taxon>
        <taxon>Cyprinodontiformes</taxon>
        <taxon>Goodeidae</taxon>
        <taxon>Goodea</taxon>
    </lineage>
</organism>
<dbReference type="Proteomes" id="UP001476798">
    <property type="component" value="Unassembled WGS sequence"/>
</dbReference>
<evidence type="ECO:0000313" key="2">
    <source>
        <dbReference type="Proteomes" id="UP001476798"/>
    </source>
</evidence>
<sequence>MPLRVPARSFILSRAPVGPDGGQLRAAADTGTLQIYERSPGGLNPFNGSTRRRSSSFFIFPDRHFCSAALCAPLTLCRTLLHTPLPSPAMLLRAALLLLLHCLASTLGQYNMCKSLVSTDEGSVWEHYACQPSPASMKDYMRIKVDPPGITCGNPPERFCTLVSLSMDP</sequence>
<evidence type="ECO:0000313" key="1">
    <source>
        <dbReference type="EMBL" id="MEQ2180989.1"/>
    </source>
</evidence>
<dbReference type="Gene3D" id="2.60.120.260">
    <property type="entry name" value="Galactose-binding domain-like"/>
    <property type="match status" value="1"/>
</dbReference>
<dbReference type="Gene3D" id="2.10.25.10">
    <property type="entry name" value="Laminin"/>
    <property type="match status" value="1"/>
</dbReference>
<accession>A0ABV0PC00</accession>
<comment type="caution">
    <text evidence="1">The sequence shown here is derived from an EMBL/GenBank/DDBJ whole genome shotgun (WGS) entry which is preliminary data.</text>
</comment>
<proteinExistence type="predicted"/>
<protein>
    <submittedName>
        <fullName evidence="1">Uncharacterized protein</fullName>
    </submittedName>
</protein>
<keyword evidence="2" id="KW-1185">Reference proteome</keyword>